<evidence type="ECO:0000313" key="1">
    <source>
        <dbReference type="EMBL" id="GBM11742.1"/>
    </source>
</evidence>
<name>A0A4Y2D4P3_ARAVE</name>
<comment type="caution">
    <text evidence="1">The sequence shown here is derived from an EMBL/GenBank/DDBJ whole genome shotgun (WGS) entry which is preliminary data.</text>
</comment>
<keyword evidence="2" id="KW-1185">Reference proteome</keyword>
<evidence type="ECO:0000313" key="2">
    <source>
        <dbReference type="Proteomes" id="UP000499080"/>
    </source>
</evidence>
<proteinExistence type="predicted"/>
<dbReference type="Proteomes" id="UP000499080">
    <property type="component" value="Unassembled WGS sequence"/>
</dbReference>
<sequence length="125" mass="14427">MLRRPCTGSCSSWIQLNTLEKNIFSLSWDSEILPPFLNGPAPTCSQKSPFRNSFPASSTMIQPEEQIATRLNQSMEKEREFGARIGSTEERRKKSFSQCVTKERDNRRVNRVETVDIPEARKYIK</sequence>
<dbReference type="EMBL" id="BGPR01000303">
    <property type="protein sequence ID" value="GBM11742.1"/>
    <property type="molecule type" value="Genomic_DNA"/>
</dbReference>
<protein>
    <submittedName>
        <fullName evidence="1">Uncharacterized protein</fullName>
    </submittedName>
</protein>
<reference evidence="1 2" key="1">
    <citation type="journal article" date="2019" name="Sci. Rep.">
        <title>Orb-weaving spider Araneus ventricosus genome elucidates the spidroin gene catalogue.</title>
        <authorList>
            <person name="Kono N."/>
            <person name="Nakamura H."/>
            <person name="Ohtoshi R."/>
            <person name="Moran D.A.P."/>
            <person name="Shinohara A."/>
            <person name="Yoshida Y."/>
            <person name="Fujiwara M."/>
            <person name="Mori M."/>
            <person name="Tomita M."/>
            <person name="Arakawa K."/>
        </authorList>
    </citation>
    <scope>NUCLEOTIDE SEQUENCE [LARGE SCALE GENOMIC DNA]</scope>
</reference>
<accession>A0A4Y2D4P3</accession>
<organism evidence="1 2">
    <name type="scientific">Araneus ventricosus</name>
    <name type="common">Orbweaver spider</name>
    <name type="synonym">Epeira ventricosa</name>
    <dbReference type="NCBI Taxonomy" id="182803"/>
    <lineage>
        <taxon>Eukaryota</taxon>
        <taxon>Metazoa</taxon>
        <taxon>Ecdysozoa</taxon>
        <taxon>Arthropoda</taxon>
        <taxon>Chelicerata</taxon>
        <taxon>Arachnida</taxon>
        <taxon>Araneae</taxon>
        <taxon>Araneomorphae</taxon>
        <taxon>Entelegynae</taxon>
        <taxon>Araneoidea</taxon>
        <taxon>Araneidae</taxon>
        <taxon>Araneus</taxon>
    </lineage>
</organism>
<dbReference type="AlphaFoldDB" id="A0A4Y2D4P3"/>
<gene>
    <name evidence="1" type="ORF">AVEN_75684_1</name>
</gene>